<protein>
    <recommendedName>
        <fullName evidence="2">J domain-containing protein</fullName>
    </recommendedName>
</protein>
<dbReference type="InterPro" id="IPR001623">
    <property type="entry name" value="DnaJ_domain"/>
</dbReference>
<comment type="caution">
    <text evidence="3">The sequence shown here is derived from an EMBL/GenBank/DDBJ whole genome shotgun (WGS) entry which is preliminary data.</text>
</comment>
<dbReference type="CDD" id="cd02961">
    <property type="entry name" value="PDI_a_family"/>
    <property type="match status" value="1"/>
</dbReference>
<dbReference type="InterPro" id="IPR036249">
    <property type="entry name" value="Thioredoxin-like_sf"/>
</dbReference>
<dbReference type="PROSITE" id="PS50076">
    <property type="entry name" value="DNAJ_2"/>
    <property type="match status" value="1"/>
</dbReference>
<dbReference type="Gene3D" id="1.10.287.110">
    <property type="entry name" value="DnaJ domain"/>
    <property type="match status" value="1"/>
</dbReference>
<proteinExistence type="predicted"/>
<feature type="chain" id="PRO_5046064548" description="J domain-containing protein" evidence="1">
    <location>
        <begin position="18"/>
        <end position="566"/>
    </location>
</feature>
<dbReference type="InterPro" id="IPR052448">
    <property type="entry name" value="DnaJ_C16_autophagy_reg"/>
</dbReference>
<dbReference type="CDD" id="cd06257">
    <property type="entry name" value="DnaJ"/>
    <property type="match status" value="1"/>
</dbReference>
<gene>
    <name evidence="3" type="ORF">PCOR1329_LOCUS45928</name>
</gene>
<sequence>MLAFTVLLIAANAFGEGFDPDSRGEGHVNFYDTMGVPRESDMRAIRKAYKALALSWHPDKNPGCRDCKTRFAAISEAYETLSDPEKKKAYDQQRAHKGSLESMASVELTAENFERLVLRSSEVWIVQVYSPSDHFCKDFHPIWEDVSLSHQSVARWGRIDARAAQSLLPQRALVLPVVYRFAHGKEPEFFTWNGDRDSGAGPLTRFVADSYPAVRHVAGAELRGWLDGPSQRARALLLSRAALPTSGRRAMETLQFWRVANSLAEFVEVATADSVEAEKVLGVGTGPAQGDSFALLMGRGGDARQRKSFAELEDVAGNFRQMAVRVVGGMAPHATLRNHDQLCSASGLGMVTRSFCVVLVDAGDAEVSAALAAVNQSQVEYAKELLELQAAEGSDDESQEPPLHIQLVRVSTATSRLPWEAAGVGPAFAQLWREVKYSPAFVLELETRRAAAVKPKNLGEVFQQIAYEDLRLGELPEELPLPRVWADPERGLKRELLAALSTKVGAAAALLLFAAGAAVVPELSLLTSGAAAGSLAALLLASWPGLCRRALLPLWCAGSPGAFQCL</sequence>
<dbReference type="InterPro" id="IPR036869">
    <property type="entry name" value="J_dom_sf"/>
</dbReference>
<dbReference type="PANTHER" id="PTHR44303">
    <property type="entry name" value="DNAJ HOMOLOG SUBFAMILY C MEMBER 16"/>
    <property type="match status" value="1"/>
</dbReference>
<dbReference type="PRINTS" id="PR00625">
    <property type="entry name" value="JDOMAIN"/>
</dbReference>
<dbReference type="Pfam" id="PF00226">
    <property type="entry name" value="DnaJ"/>
    <property type="match status" value="1"/>
</dbReference>
<dbReference type="Gene3D" id="3.40.30.10">
    <property type="entry name" value="Glutaredoxin"/>
    <property type="match status" value="1"/>
</dbReference>
<name>A0ABN9U7I2_9DINO</name>
<accession>A0ABN9U7I2</accession>
<evidence type="ECO:0000259" key="2">
    <source>
        <dbReference type="PROSITE" id="PS50076"/>
    </source>
</evidence>
<dbReference type="SUPFAM" id="SSF52833">
    <property type="entry name" value="Thioredoxin-like"/>
    <property type="match status" value="1"/>
</dbReference>
<evidence type="ECO:0000313" key="4">
    <source>
        <dbReference type="Proteomes" id="UP001189429"/>
    </source>
</evidence>
<dbReference type="Proteomes" id="UP001189429">
    <property type="component" value="Unassembled WGS sequence"/>
</dbReference>
<reference evidence="3" key="1">
    <citation type="submission" date="2023-10" db="EMBL/GenBank/DDBJ databases">
        <authorList>
            <person name="Chen Y."/>
            <person name="Shah S."/>
            <person name="Dougan E. K."/>
            <person name="Thang M."/>
            <person name="Chan C."/>
        </authorList>
    </citation>
    <scope>NUCLEOTIDE SEQUENCE [LARGE SCALE GENOMIC DNA]</scope>
</reference>
<dbReference type="InterPro" id="IPR018253">
    <property type="entry name" value="DnaJ_domain_CS"/>
</dbReference>
<dbReference type="SUPFAM" id="SSF46565">
    <property type="entry name" value="Chaperone J-domain"/>
    <property type="match status" value="1"/>
</dbReference>
<keyword evidence="4" id="KW-1185">Reference proteome</keyword>
<dbReference type="PANTHER" id="PTHR44303:SF2">
    <property type="entry name" value="DNAJ HOMOLOG SUBFAMILY C MEMBER 16"/>
    <property type="match status" value="1"/>
</dbReference>
<feature type="signal peptide" evidence="1">
    <location>
        <begin position="1"/>
        <end position="17"/>
    </location>
</feature>
<evidence type="ECO:0000313" key="3">
    <source>
        <dbReference type="EMBL" id="CAK0855082.1"/>
    </source>
</evidence>
<feature type="domain" description="J" evidence="2">
    <location>
        <begin position="29"/>
        <end position="94"/>
    </location>
</feature>
<dbReference type="SMART" id="SM00271">
    <property type="entry name" value="DnaJ"/>
    <property type="match status" value="1"/>
</dbReference>
<dbReference type="EMBL" id="CAUYUJ010015519">
    <property type="protein sequence ID" value="CAK0855082.1"/>
    <property type="molecule type" value="Genomic_DNA"/>
</dbReference>
<evidence type="ECO:0000256" key="1">
    <source>
        <dbReference type="SAM" id="SignalP"/>
    </source>
</evidence>
<dbReference type="PROSITE" id="PS00636">
    <property type="entry name" value="DNAJ_1"/>
    <property type="match status" value="1"/>
</dbReference>
<organism evidence="3 4">
    <name type="scientific">Prorocentrum cordatum</name>
    <dbReference type="NCBI Taxonomy" id="2364126"/>
    <lineage>
        <taxon>Eukaryota</taxon>
        <taxon>Sar</taxon>
        <taxon>Alveolata</taxon>
        <taxon>Dinophyceae</taxon>
        <taxon>Prorocentrales</taxon>
        <taxon>Prorocentraceae</taxon>
        <taxon>Prorocentrum</taxon>
    </lineage>
</organism>
<keyword evidence="1" id="KW-0732">Signal</keyword>